<organism evidence="2 3">
    <name type="scientific">Crocosphaera watsonii WH 8501</name>
    <dbReference type="NCBI Taxonomy" id="165597"/>
    <lineage>
        <taxon>Bacteria</taxon>
        <taxon>Bacillati</taxon>
        <taxon>Cyanobacteriota</taxon>
        <taxon>Cyanophyceae</taxon>
        <taxon>Oscillatoriophycideae</taxon>
        <taxon>Chroococcales</taxon>
        <taxon>Aphanothecaceae</taxon>
        <taxon>Crocosphaera</taxon>
    </lineage>
</organism>
<reference evidence="2" key="3">
    <citation type="submission" date="2016-12" db="EMBL/GenBank/DDBJ databases">
        <title>Annotation of the draft genome assembly of Crocosphaera watsonii WH 8501.</title>
        <authorList>
            <consortium name="US DOE Joint Genome Institute (JGI-ORNL)"/>
            <person name="Larimer F."/>
            <person name="Land M."/>
        </authorList>
    </citation>
    <scope>NUCLEOTIDE SEQUENCE</scope>
    <source>
        <strain evidence="2">WH 8501</strain>
    </source>
</reference>
<dbReference type="KEGG" id="cwa:CwatDRAFT_2205"/>
<keyword evidence="1" id="KW-0472">Membrane</keyword>
<protein>
    <recommendedName>
        <fullName evidence="4">Pentapeptide repeat</fullName>
    </recommendedName>
</protein>
<evidence type="ECO:0000313" key="3">
    <source>
        <dbReference type="Proteomes" id="UP000003922"/>
    </source>
</evidence>
<keyword evidence="1" id="KW-0812">Transmembrane</keyword>
<dbReference type="EMBL" id="AADV02000097">
    <property type="protein sequence ID" value="EAM49022.1"/>
    <property type="molecule type" value="Genomic_DNA"/>
</dbReference>
<accession>Q4BYP9</accession>
<feature type="transmembrane region" description="Helical" evidence="1">
    <location>
        <begin position="253"/>
        <end position="276"/>
    </location>
</feature>
<name>Q4BYP9_CROWT</name>
<proteinExistence type="predicted"/>
<feature type="transmembrane region" description="Helical" evidence="1">
    <location>
        <begin position="359"/>
        <end position="382"/>
    </location>
</feature>
<keyword evidence="1" id="KW-1133">Transmembrane helix</keyword>
<feature type="transmembrane region" description="Helical" evidence="1">
    <location>
        <begin position="225"/>
        <end position="247"/>
    </location>
</feature>
<dbReference type="AlphaFoldDB" id="Q4BYP9"/>
<evidence type="ECO:0000313" key="2">
    <source>
        <dbReference type="EMBL" id="EAM49022.1"/>
    </source>
</evidence>
<gene>
    <name evidence="2" type="ORF">CwatDRAFT_2205</name>
</gene>
<keyword evidence="3" id="KW-1185">Reference proteome</keyword>
<sequence>MANFSYTFWAETSNFVNINFLDRLLFSNSIFLGLTKFSDSTFEKSISFRNSYFKDLLDLQDIKLLGIMNFSNAEFLKDKGINITGFAFDADGAKVLGNTGKIAKFMYLNSLEGNETVLLNFIQNFRNLEQIYDANQLEYKTQKLRQKQLSAEIITTPYPDYWRVKFIQKIGQYLLLSILLLLSQYGTNFSLLLGIGLITIGYFGVLFWLLDRWRKRYPKPIIPKIYDIVCMVSSGVSLFSIGTIEIFNSAEYPLITLFCLSLLLIPIPLSIVTLIYQKGRYHDLMESSYFLLDGSMRQLQLLIVRLPVIPEFPFFRDRYTPLVWEKRWNWLNYYDFSLNNFLKLGFNDIRLRDQHLPGLISTLVWYQWILGSLYIALLLWTLSRTIPGLNLLIYLK</sequence>
<dbReference type="Proteomes" id="UP000003922">
    <property type="component" value="Unassembled WGS sequence"/>
</dbReference>
<reference evidence="2" key="2">
    <citation type="submission" date="2005-06" db="EMBL/GenBank/DDBJ databases">
        <title>Sequencing of the draft genome and assembly of Crocosphaera watsonii WH 8501.</title>
        <authorList>
            <consortium name="US DOE Joint Genome Institute (JGI-PGF)"/>
            <person name="Copeland A."/>
            <person name="Lucas S."/>
            <person name="Lapidus A."/>
            <person name="Barry K."/>
            <person name="Detter C."/>
            <person name="Glavina T."/>
            <person name="Hammon N."/>
            <person name="Israni S."/>
            <person name="Pitluck S."/>
            <person name="Richardson P."/>
        </authorList>
    </citation>
    <scope>NUCLEOTIDE SEQUENCE [LARGE SCALE GENOMIC DNA]</scope>
    <source>
        <strain evidence="2">WH 8501</strain>
    </source>
</reference>
<feature type="transmembrane region" description="Helical" evidence="1">
    <location>
        <begin position="192"/>
        <end position="213"/>
    </location>
</feature>
<comment type="caution">
    <text evidence="2">The sequence shown here is derived from an EMBL/GenBank/DDBJ whole genome shotgun (WGS) entry which is preliminary data.</text>
</comment>
<evidence type="ECO:0000256" key="1">
    <source>
        <dbReference type="SAM" id="Phobius"/>
    </source>
</evidence>
<evidence type="ECO:0008006" key="4">
    <source>
        <dbReference type="Google" id="ProtNLM"/>
    </source>
</evidence>
<reference evidence="2" key="1">
    <citation type="submission" date="2004-02" db="EMBL/GenBank/DDBJ databases">
        <authorList>
            <consortium name="DOE Joint Genome Institute"/>
        </authorList>
    </citation>
    <scope>NUCLEOTIDE SEQUENCE [LARGE SCALE GENOMIC DNA]</scope>
    <source>
        <strain evidence="2">WH 8501</strain>
    </source>
</reference>